<dbReference type="SMART" id="SM00382">
    <property type="entry name" value="AAA"/>
    <property type="match status" value="2"/>
</dbReference>
<dbReference type="GO" id="GO:0016787">
    <property type="term" value="F:hydrolase activity"/>
    <property type="evidence" value="ECO:0007669"/>
    <property type="project" value="UniProtKB-KW"/>
</dbReference>
<feature type="compositionally biased region" description="Low complexity" evidence="9">
    <location>
        <begin position="634"/>
        <end position="643"/>
    </location>
</feature>
<reference evidence="12 13" key="1">
    <citation type="submission" date="2021-01" db="EMBL/GenBank/DDBJ databases">
        <title>Sequencing the genomes of 1000 actinobacteria strains.</title>
        <authorList>
            <person name="Klenk H.-P."/>
        </authorList>
    </citation>
    <scope>NUCLEOTIDE SEQUENCE [LARGE SCALE GENOMIC DNA]</scope>
    <source>
        <strain evidence="12 13">DSM 13057</strain>
    </source>
</reference>
<keyword evidence="7 10" id="KW-1133">Transmembrane helix</keyword>
<accession>A0ABS2L3W1</accession>
<dbReference type="InterPro" id="IPR015856">
    <property type="entry name" value="ABC_transpr_CbiO/EcfA_su"/>
</dbReference>
<keyword evidence="3" id="KW-0813">Transport</keyword>
<evidence type="ECO:0000256" key="6">
    <source>
        <dbReference type="ARBA" id="ARBA00022840"/>
    </source>
</evidence>
<dbReference type="SUPFAM" id="SSF52540">
    <property type="entry name" value="P-loop containing nucleoside triphosphate hydrolases"/>
    <property type="match status" value="2"/>
</dbReference>
<dbReference type="Pfam" id="PF02361">
    <property type="entry name" value="CbiQ"/>
    <property type="match status" value="1"/>
</dbReference>
<feature type="transmembrane region" description="Helical" evidence="10">
    <location>
        <begin position="663"/>
        <end position="696"/>
    </location>
</feature>
<feature type="region of interest" description="Disordered" evidence="9">
    <location>
        <begin position="562"/>
        <end position="644"/>
    </location>
</feature>
<dbReference type="InterPro" id="IPR003593">
    <property type="entry name" value="AAA+_ATPase"/>
</dbReference>
<evidence type="ECO:0000256" key="4">
    <source>
        <dbReference type="ARBA" id="ARBA00022692"/>
    </source>
</evidence>
<keyword evidence="4 10" id="KW-0812">Transmembrane</keyword>
<dbReference type="EMBL" id="JAFBBU010000001">
    <property type="protein sequence ID" value="MBM7471791.1"/>
    <property type="molecule type" value="Genomic_DNA"/>
</dbReference>
<dbReference type="InterPro" id="IPR027417">
    <property type="entry name" value="P-loop_NTPase"/>
</dbReference>
<comment type="subcellular location">
    <subcellularLocation>
        <location evidence="1">Membrane</location>
        <topology evidence="1">Multi-pass membrane protein</topology>
    </subcellularLocation>
</comment>
<evidence type="ECO:0000256" key="8">
    <source>
        <dbReference type="ARBA" id="ARBA00023136"/>
    </source>
</evidence>
<keyword evidence="12" id="KW-0378">Hydrolase</keyword>
<dbReference type="PANTHER" id="PTHR43553">
    <property type="entry name" value="HEAVY METAL TRANSPORTER"/>
    <property type="match status" value="1"/>
</dbReference>
<gene>
    <name evidence="12" type="ORF">JOE66_001425</name>
</gene>
<evidence type="ECO:0000256" key="3">
    <source>
        <dbReference type="ARBA" id="ARBA00022448"/>
    </source>
</evidence>
<dbReference type="EC" id="3.6.3.-" evidence="12"/>
<evidence type="ECO:0000256" key="5">
    <source>
        <dbReference type="ARBA" id="ARBA00022741"/>
    </source>
</evidence>
<feature type="region of interest" description="Disordered" evidence="9">
    <location>
        <begin position="386"/>
        <end position="415"/>
    </location>
</feature>
<keyword evidence="5" id="KW-0547">Nucleotide-binding</keyword>
<dbReference type="Gene3D" id="3.40.50.300">
    <property type="entry name" value="P-loop containing nucleotide triphosphate hydrolases"/>
    <property type="match status" value="2"/>
</dbReference>
<sequence>MEADSTGPAHCAPDARYPRGADLDVRGLTWRPFGRTEPILRGLDLRVRAGERVLITGPSGSGKSTLLRALAGVLGTTESGELSGLVLVDGDATAGHPAGIDEAAAASSVSVGLLLQDPVDALVAETVGRDTAFGLENLGVDRARMGARIAQTLDAVSFPYGTNHSSSQLSGGEAQRLALAGVLVMGPRLVLLDEPTSMLDPASAAAVREAVWATAAASGATLIVVEHQLAEWLPRITRLVVLGEGGEIVADGEASVTLVARRDALARAGVWVPGSAPPVPQQVSAALCRHGPVQQAKRANQFGDPVVSARKVGVTLQRATSFGQRGTTRGAAVPILADVSADIVAGEITAIVGPSGAGKSTFTALLAGLSNPSSGVVVWVGGGVEGPAERRPAGKRPAGTGTAGTGTAEQHPGRWSSRRLAERVGWVPQNAELAIVARTVRDDVLNTSVLLGHDIREAEHRVDALLDVLGLTELAAEDPHHLSGGELRRVALAGAVAHGPALLVLDEPTVGLDRHTWSAVAGVVVAAREAGVAVVVATHDPLLVQLADRVVRLESGRVVGRMSRFGPTPTETFPTEMSPTETTPTETTPTETTPTETSPTETSPTETSPTETFPTGTFPTGTFPTEKSPTEKSPTGTTRGPGTRAERAGFSFGFARRCGPLSLLAGGLLLLLGSLFITSIGQAIVGVIVLLAVAPLVLDLRSIRLRRLAPGLLAAASVAFSTWLLSPDQSLLAGVTAGLRIAFFVLPGVLLAGYIEPSSLGDHLGQLLHLPARPVIAATAALQQFSTLTEQWQQLQRVRRVRGLSAGRSPLSRASQFGSLTFALLVQSVRKAGRMAVAMDARGFSRLETPTLETSSHARTWAEPAYWTRGDTVLLVVVGFVASVPAVYGSVHGSVLGSVF</sequence>
<evidence type="ECO:0000256" key="2">
    <source>
        <dbReference type="ARBA" id="ARBA00005417"/>
    </source>
</evidence>
<organism evidence="12 13">
    <name type="scientific">Subtercola frigoramans</name>
    <dbReference type="NCBI Taxonomy" id="120298"/>
    <lineage>
        <taxon>Bacteria</taxon>
        <taxon>Bacillati</taxon>
        <taxon>Actinomycetota</taxon>
        <taxon>Actinomycetes</taxon>
        <taxon>Micrococcales</taxon>
        <taxon>Microbacteriaceae</taxon>
        <taxon>Subtercola</taxon>
    </lineage>
</organism>
<comment type="similarity">
    <text evidence="2">Belongs to the ABC transporter superfamily.</text>
</comment>
<evidence type="ECO:0000256" key="9">
    <source>
        <dbReference type="SAM" id="MobiDB-lite"/>
    </source>
</evidence>
<dbReference type="CDD" id="cd16914">
    <property type="entry name" value="EcfT"/>
    <property type="match status" value="1"/>
</dbReference>
<feature type="transmembrane region" description="Helical" evidence="10">
    <location>
        <begin position="873"/>
        <end position="891"/>
    </location>
</feature>
<evidence type="ECO:0000313" key="13">
    <source>
        <dbReference type="Proteomes" id="UP000776164"/>
    </source>
</evidence>
<dbReference type="PANTHER" id="PTHR43553:SF24">
    <property type="entry name" value="ENERGY-COUPLING FACTOR TRANSPORTER ATP-BINDING PROTEIN ECFA1"/>
    <property type="match status" value="1"/>
</dbReference>
<dbReference type="Proteomes" id="UP000776164">
    <property type="component" value="Unassembled WGS sequence"/>
</dbReference>
<evidence type="ECO:0000259" key="11">
    <source>
        <dbReference type="PROSITE" id="PS50893"/>
    </source>
</evidence>
<dbReference type="GO" id="GO:0005524">
    <property type="term" value="F:ATP binding"/>
    <property type="evidence" value="ECO:0007669"/>
    <property type="project" value="UniProtKB-KW"/>
</dbReference>
<dbReference type="InterPro" id="IPR003339">
    <property type="entry name" value="ABC/ECF_trnsptr_transmembrane"/>
</dbReference>
<dbReference type="CDD" id="cd03225">
    <property type="entry name" value="ABC_cobalt_CbiO_domain1"/>
    <property type="match status" value="2"/>
</dbReference>
<feature type="compositionally biased region" description="Low complexity" evidence="9">
    <location>
        <begin position="567"/>
        <end position="626"/>
    </location>
</feature>
<evidence type="ECO:0000256" key="1">
    <source>
        <dbReference type="ARBA" id="ARBA00004141"/>
    </source>
</evidence>
<feature type="domain" description="ABC transporter" evidence="11">
    <location>
        <begin position="23"/>
        <end position="269"/>
    </location>
</feature>
<name>A0ABS2L3W1_9MICO</name>
<dbReference type="PROSITE" id="PS50893">
    <property type="entry name" value="ABC_TRANSPORTER_2"/>
    <property type="match status" value="2"/>
</dbReference>
<dbReference type="RefSeq" id="WP_205108031.1">
    <property type="nucleotide sequence ID" value="NZ_BAAAHT010000013.1"/>
</dbReference>
<protein>
    <submittedName>
        <fullName evidence="12">Energy-coupling factor transport system ATP-binding protein</fullName>
        <ecNumber evidence="12">3.6.3.-</ecNumber>
    </submittedName>
</protein>
<feature type="transmembrane region" description="Helical" evidence="10">
    <location>
        <begin position="731"/>
        <end position="755"/>
    </location>
</feature>
<keyword evidence="6 12" id="KW-0067">ATP-binding</keyword>
<keyword evidence="13" id="KW-1185">Reference proteome</keyword>
<evidence type="ECO:0000256" key="10">
    <source>
        <dbReference type="SAM" id="Phobius"/>
    </source>
</evidence>
<feature type="transmembrane region" description="Helical" evidence="10">
    <location>
        <begin position="708"/>
        <end position="725"/>
    </location>
</feature>
<dbReference type="PROSITE" id="PS00211">
    <property type="entry name" value="ABC_TRANSPORTER_1"/>
    <property type="match status" value="2"/>
</dbReference>
<proteinExistence type="inferred from homology"/>
<dbReference type="InterPro" id="IPR017871">
    <property type="entry name" value="ABC_transporter-like_CS"/>
</dbReference>
<evidence type="ECO:0000313" key="12">
    <source>
        <dbReference type="EMBL" id="MBM7471791.1"/>
    </source>
</evidence>
<dbReference type="InterPro" id="IPR050095">
    <property type="entry name" value="ECF_ABC_transporter_ATP-bd"/>
</dbReference>
<dbReference type="InterPro" id="IPR003439">
    <property type="entry name" value="ABC_transporter-like_ATP-bd"/>
</dbReference>
<feature type="domain" description="ABC transporter" evidence="11">
    <location>
        <begin position="314"/>
        <end position="580"/>
    </location>
</feature>
<keyword evidence="8 10" id="KW-0472">Membrane</keyword>
<comment type="caution">
    <text evidence="12">The sequence shown here is derived from an EMBL/GenBank/DDBJ whole genome shotgun (WGS) entry which is preliminary data.</text>
</comment>
<dbReference type="Pfam" id="PF00005">
    <property type="entry name" value="ABC_tran"/>
    <property type="match status" value="2"/>
</dbReference>
<evidence type="ECO:0000256" key="7">
    <source>
        <dbReference type="ARBA" id="ARBA00022989"/>
    </source>
</evidence>